<dbReference type="Pfam" id="PF00665">
    <property type="entry name" value="rve"/>
    <property type="match status" value="1"/>
</dbReference>
<evidence type="ECO:0000259" key="1">
    <source>
        <dbReference type="PROSITE" id="PS50994"/>
    </source>
</evidence>
<sequence>MKHPNDMKACFDLDKVEKEIEIVATTMALHFKDAHQYMLHCDQCQRMRGISRRNEMPLQNIMEVEVFDCWGIDFVGPFPSSFGNEYILVAVDYVSKWVKAVATPHNDAKIVVKFLKKNIFSRFGVPIILISDGGTHLCNNQLQRLLKQYNVTHKVTSPYHPQTNGQVDVSNRELKKILEKTLAFTRTDWSIKLDDALWAYKTTFKTPIGLSPFQMVYGKSCHLLVEMEYKAYWALKILNFDEAVSREQRRLQLLDLEEMRLTTYESSKLYKERVKKYHD</sequence>
<dbReference type="EMBL" id="QZWG01000002">
    <property type="protein sequence ID" value="RZC25298.1"/>
    <property type="molecule type" value="Genomic_DNA"/>
</dbReference>
<dbReference type="AlphaFoldDB" id="A0A445LPS0"/>
<dbReference type="SUPFAM" id="SSF53098">
    <property type="entry name" value="Ribonuclease H-like"/>
    <property type="match status" value="1"/>
</dbReference>
<protein>
    <submittedName>
        <fullName evidence="2">Pol polyprotein</fullName>
    </submittedName>
</protein>
<dbReference type="Gene3D" id="3.30.420.10">
    <property type="entry name" value="Ribonuclease H-like superfamily/Ribonuclease H"/>
    <property type="match status" value="1"/>
</dbReference>
<name>A0A445LPS0_GLYSO</name>
<organism evidence="2 3">
    <name type="scientific">Glycine soja</name>
    <name type="common">Wild soybean</name>
    <dbReference type="NCBI Taxonomy" id="3848"/>
    <lineage>
        <taxon>Eukaryota</taxon>
        <taxon>Viridiplantae</taxon>
        <taxon>Streptophyta</taxon>
        <taxon>Embryophyta</taxon>
        <taxon>Tracheophyta</taxon>
        <taxon>Spermatophyta</taxon>
        <taxon>Magnoliopsida</taxon>
        <taxon>eudicotyledons</taxon>
        <taxon>Gunneridae</taxon>
        <taxon>Pentapetalae</taxon>
        <taxon>rosids</taxon>
        <taxon>fabids</taxon>
        <taxon>Fabales</taxon>
        <taxon>Fabaceae</taxon>
        <taxon>Papilionoideae</taxon>
        <taxon>50 kb inversion clade</taxon>
        <taxon>NPAAA clade</taxon>
        <taxon>indigoferoid/millettioid clade</taxon>
        <taxon>Phaseoleae</taxon>
        <taxon>Glycine</taxon>
        <taxon>Glycine subgen. Soja</taxon>
    </lineage>
</organism>
<accession>A0A445LPS0</accession>
<keyword evidence="3" id="KW-1185">Reference proteome</keyword>
<reference evidence="2 3" key="1">
    <citation type="submission" date="2018-09" db="EMBL/GenBank/DDBJ databases">
        <title>A high-quality reference genome of wild soybean provides a powerful tool to mine soybean genomes.</title>
        <authorList>
            <person name="Xie M."/>
            <person name="Chung C.Y.L."/>
            <person name="Li M.-W."/>
            <person name="Wong F.-L."/>
            <person name="Chan T.-F."/>
            <person name="Lam H.-M."/>
        </authorList>
    </citation>
    <scope>NUCLEOTIDE SEQUENCE [LARGE SCALE GENOMIC DNA]</scope>
    <source>
        <strain evidence="3">cv. W05</strain>
        <tissue evidence="2">Hypocotyl of etiolated seedlings</tissue>
    </source>
</reference>
<dbReference type="InterPro" id="IPR036397">
    <property type="entry name" value="RNaseH_sf"/>
</dbReference>
<feature type="domain" description="Integrase catalytic" evidence="1">
    <location>
        <begin position="53"/>
        <end position="220"/>
    </location>
</feature>
<proteinExistence type="predicted"/>
<comment type="caution">
    <text evidence="2">The sequence shown here is derived from an EMBL/GenBank/DDBJ whole genome shotgun (WGS) entry which is preliminary data.</text>
</comment>
<dbReference type="PROSITE" id="PS50994">
    <property type="entry name" value="INTEGRASE"/>
    <property type="match status" value="1"/>
</dbReference>
<evidence type="ECO:0000313" key="3">
    <source>
        <dbReference type="Proteomes" id="UP000289340"/>
    </source>
</evidence>
<dbReference type="GO" id="GO:0015074">
    <property type="term" value="P:DNA integration"/>
    <property type="evidence" value="ECO:0007669"/>
    <property type="project" value="InterPro"/>
</dbReference>
<dbReference type="InterPro" id="IPR012337">
    <property type="entry name" value="RNaseH-like_sf"/>
</dbReference>
<dbReference type="InterPro" id="IPR052160">
    <property type="entry name" value="Gypsy_RT_Integrase-like"/>
</dbReference>
<dbReference type="GO" id="GO:0003676">
    <property type="term" value="F:nucleic acid binding"/>
    <property type="evidence" value="ECO:0007669"/>
    <property type="project" value="InterPro"/>
</dbReference>
<dbReference type="Proteomes" id="UP000289340">
    <property type="component" value="Chromosome 2"/>
</dbReference>
<dbReference type="PANTHER" id="PTHR47266">
    <property type="entry name" value="ENDONUCLEASE-RELATED"/>
    <property type="match status" value="1"/>
</dbReference>
<gene>
    <name evidence="2" type="ORF">D0Y65_004125</name>
</gene>
<dbReference type="InterPro" id="IPR001584">
    <property type="entry name" value="Integrase_cat-core"/>
</dbReference>
<evidence type="ECO:0000313" key="2">
    <source>
        <dbReference type="EMBL" id="RZC25298.1"/>
    </source>
</evidence>